<comment type="caution">
    <text evidence="1">The sequence shown here is derived from an EMBL/GenBank/DDBJ whole genome shotgun (WGS) entry which is preliminary data.</text>
</comment>
<name>A0A5B7DEF8_PORTR</name>
<accession>A0A5B7DEF8</accession>
<keyword evidence="2" id="KW-1185">Reference proteome</keyword>
<dbReference type="EMBL" id="VSRR010000804">
    <property type="protein sequence ID" value="MPC19791.1"/>
    <property type="molecule type" value="Genomic_DNA"/>
</dbReference>
<dbReference type="AlphaFoldDB" id="A0A5B7DEF8"/>
<gene>
    <name evidence="1" type="ORF">E2C01_012720</name>
</gene>
<proteinExistence type="predicted"/>
<dbReference type="Proteomes" id="UP000324222">
    <property type="component" value="Unassembled WGS sequence"/>
</dbReference>
<organism evidence="1 2">
    <name type="scientific">Portunus trituberculatus</name>
    <name type="common">Swimming crab</name>
    <name type="synonym">Neptunus trituberculatus</name>
    <dbReference type="NCBI Taxonomy" id="210409"/>
    <lineage>
        <taxon>Eukaryota</taxon>
        <taxon>Metazoa</taxon>
        <taxon>Ecdysozoa</taxon>
        <taxon>Arthropoda</taxon>
        <taxon>Crustacea</taxon>
        <taxon>Multicrustacea</taxon>
        <taxon>Malacostraca</taxon>
        <taxon>Eumalacostraca</taxon>
        <taxon>Eucarida</taxon>
        <taxon>Decapoda</taxon>
        <taxon>Pleocyemata</taxon>
        <taxon>Brachyura</taxon>
        <taxon>Eubrachyura</taxon>
        <taxon>Portunoidea</taxon>
        <taxon>Portunidae</taxon>
        <taxon>Portuninae</taxon>
        <taxon>Portunus</taxon>
    </lineage>
</organism>
<evidence type="ECO:0000313" key="1">
    <source>
        <dbReference type="EMBL" id="MPC19791.1"/>
    </source>
</evidence>
<evidence type="ECO:0000313" key="2">
    <source>
        <dbReference type="Proteomes" id="UP000324222"/>
    </source>
</evidence>
<protein>
    <submittedName>
        <fullName evidence="1">Uncharacterized protein</fullName>
    </submittedName>
</protein>
<sequence length="128" mass="14537">MDHEWHLMSDPFSDVRPEPVPVLSASADMSVPPFMCPHEAFTYTFDKELGVDSLCKLMNKRAQTYIYTTGKKKVNVPAGILEQQIWEALFNFRPIVAQAILFIVVPISPTKCIFGVTTWNLDIMVTCR</sequence>
<reference evidence="1 2" key="1">
    <citation type="submission" date="2019-05" db="EMBL/GenBank/DDBJ databases">
        <title>Another draft genome of Portunus trituberculatus and its Hox gene families provides insights of decapod evolution.</title>
        <authorList>
            <person name="Jeong J.-H."/>
            <person name="Song I."/>
            <person name="Kim S."/>
            <person name="Choi T."/>
            <person name="Kim D."/>
            <person name="Ryu S."/>
            <person name="Kim W."/>
        </authorList>
    </citation>
    <scope>NUCLEOTIDE SEQUENCE [LARGE SCALE GENOMIC DNA]</scope>
    <source>
        <tissue evidence="1">Muscle</tissue>
    </source>
</reference>